<dbReference type="Proteomes" id="UP000237000">
    <property type="component" value="Unassembled WGS sequence"/>
</dbReference>
<keyword evidence="2" id="KW-1185">Reference proteome</keyword>
<organism evidence="1 2">
    <name type="scientific">Trema orientale</name>
    <name type="common">Charcoal tree</name>
    <name type="synonym">Celtis orientalis</name>
    <dbReference type="NCBI Taxonomy" id="63057"/>
    <lineage>
        <taxon>Eukaryota</taxon>
        <taxon>Viridiplantae</taxon>
        <taxon>Streptophyta</taxon>
        <taxon>Embryophyta</taxon>
        <taxon>Tracheophyta</taxon>
        <taxon>Spermatophyta</taxon>
        <taxon>Magnoliopsida</taxon>
        <taxon>eudicotyledons</taxon>
        <taxon>Gunneridae</taxon>
        <taxon>Pentapetalae</taxon>
        <taxon>rosids</taxon>
        <taxon>fabids</taxon>
        <taxon>Rosales</taxon>
        <taxon>Cannabaceae</taxon>
        <taxon>Trema</taxon>
    </lineage>
</organism>
<comment type="caution">
    <text evidence="1">The sequence shown here is derived from an EMBL/GenBank/DDBJ whole genome shotgun (WGS) entry which is preliminary data.</text>
</comment>
<dbReference type="AlphaFoldDB" id="A0A2P5DIH3"/>
<protein>
    <submittedName>
        <fullName evidence="1">Uncharacterized protein</fullName>
    </submittedName>
</protein>
<dbReference type="EMBL" id="JXTC01000268">
    <property type="protein sequence ID" value="PON73060.1"/>
    <property type="molecule type" value="Genomic_DNA"/>
</dbReference>
<name>A0A2P5DIH3_TREOI</name>
<sequence>MAVHSLHTGVIHGFFSNRLKSNNILLNPHRMVKNQDEQKRIVELVVMVMSFNESLSIVISIMQKCISSYASLPSIKDIFWNLQYAAQVQATAEGELRFDK</sequence>
<accession>A0A2P5DIH3</accession>
<dbReference type="InParanoid" id="A0A2P5DIH3"/>
<reference evidence="2" key="1">
    <citation type="submission" date="2016-06" db="EMBL/GenBank/DDBJ databases">
        <title>Parallel loss of symbiosis genes in relatives of nitrogen-fixing non-legume Parasponia.</title>
        <authorList>
            <person name="Van Velzen R."/>
            <person name="Holmer R."/>
            <person name="Bu F."/>
            <person name="Rutten L."/>
            <person name="Van Zeijl A."/>
            <person name="Liu W."/>
            <person name="Santuari L."/>
            <person name="Cao Q."/>
            <person name="Sharma T."/>
            <person name="Shen D."/>
            <person name="Roswanjaya Y."/>
            <person name="Wardhani T."/>
            <person name="Kalhor M.S."/>
            <person name="Jansen J."/>
            <person name="Van den Hoogen J."/>
            <person name="Gungor B."/>
            <person name="Hartog M."/>
            <person name="Hontelez J."/>
            <person name="Verver J."/>
            <person name="Yang W.-C."/>
            <person name="Schijlen E."/>
            <person name="Repin R."/>
            <person name="Schilthuizen M."/>
            <person name="Schranz E."/>
            <person name="Heidstra R."/>
            <person name="Miyata K."/>
            <person name="Fedorova E."/>
            <person name="Kohlen W."/>
            <person name="Bisseling T."/>
            <person name="Smit S."/>
            <person name="Geurts R."/>
        </authorList>
    </citation>
    <scope>NUCLEOTIDE SEQUENCE [LARGE SCALE GENOMIC DNA]</scope>
    <source>
        <strain evidence="2">cv. RG33-2</strain>
    </source>
</reference>
<evidence type="ECO:0000313" key="2">
    <source>
        <dbReference type="Proteomes" id="UP000237000"/>
    </source>
</evidence>
<evidence type="ECO:0000313" key="1">
    <source>
        <dbReference type="EMBL" id="PON73060.1"/>
    </source>
</evidence>
<dbReference type="OrthoDB" id="676979at2759"/>
<gene>
    <name evidence="1" type="ORF">TorRG33x02_250360</name>
</gene>
<dbReference type="STRING" id="63057.A0A2P5DIH3"/>
<proteinExistence type="predicted"/>